<evidence type="ECO:0000256" key="10">
    <source>
        <dbReference type="ARBA" id="ARBA00023242"/>
    </source>
</evidence>
<evidence type="ECO:0000259" key="13">
    <source>
        <dbReference type="PROSITE" id="PS50157"/>
    </source>
</evidence>
<dbReference type="FunFam" id="3.30.160.60:FF:000849">
    <property type="entry name" value="Zinc finger protein 408"/>
    <property type="match status" value="2"/>
</dbReference>
<evidence type="ECO:0000256" key="4">
    <source>
        <dbReference type="ARBA" id="ARBA00022737"/>
    </source>
</evidence>
<evidence type="ECO:0000313" key="14">
    <source>
        <dbReference type="Ensembl" id="ENSHCOP00000004873.1"/>
    </source>
</evidence>
<feature type="domain" description="C2H2-type" evidence="13">
    <location>
        <begin position="339"/>
        <end position="367"/>
    </location>
</feature>
<dbReference type="GeneTree" id="ENSGT00930000151062"/>
<accession>A0A3Q2XK69</accession>
<dbReference type="STRING" id="109280.ENSHCOP00000004873"/>
<dbReference type="FunFam" id="3.30.160.60:FF:000671">
    <property type="entry name" value="Zinc finger protein 26"/>
    <property type="match status" value="1"/>
</dbReference>
<organism evidence="14 15">
    <name type="scientific">Hippocampus comes</name>
    <name type="common">Tiger tail seahorse</name>
    <dbReference type="NCBI Taxonomy" id="109280"/>
    <lineage>
        <taxon>Eukaryota</taxon>
        <taxon>Metazoa</taxon>
        <taxon>Chordata</taxon>
        <taxon>Craniata</taxon>
        <taxon>Vertebrata</taxon>
        <taxon>Euteleostomi</taxon>
        <taxon>Actinopterygii</taxon>
        <taxon>Neopterygii</taxon>
        <taxon>Teleostei</taxon>
        <taxon>Neoteleostei</taxon>
        <taxon>Acanthomorphata</taxon>
        <taxon>Syngnathiaria</taxon>
        <taxon>Syngnathiformes</taxon>
        <taxon>Syngnathoidei</taxon>
        <taxon>Syngnathidae</taxon>
        <taxon>Hippocampus</taxon>
    </lineage>
</organism>
<dbReference type="InterPro" id="IPR013087">
    <property type="entry name" value="Znf_C2H2_type"/>
</dbReference>
<dbReference type="InterPro" id="IPR036236">
    <property type="entry name" value="Znf_C2H2_sf"/>
</dbReference>
<keyword evidence="15" id="KW-1185">Reference proteome</keyword>
<evidence type="ECO:0000256" key="7">
    <source>
        <dbReference type="ARBA" id="ARBA00023015"/>
    </source>
</evidence>
<dbReference type="PROSITE" id="PS50157">
    <property type="entry name" value="ZINC_FINGER_C2H2_2"/>
    <property type="match status" value="8"/>
</dbReference>
<keyword evidence="9" id="KW-0804">Transcription</keyword>
<evidence type="ECO:0000256" key="9">
    <source>
        <dbReference type="ARBA" id="ARBA00023163"/>
    </source>
</evidence>
<evidence type="ECO:0000256" key="11">
    <source>
        <dbReference type="PROSITE-ProRule" id="PRU00042"/>
    </source>
</evidence>
<feature type="compositionally biased region" description="Basic and acidic residues" evidence="12">
    <location>
        <begin position="430"/>
        <end position="448"/>
    </location>
</feature>
<evidence type="ECO:0000256" key="3">
    <source>
        <dbReference type="ARBA" id="ARBA00022723"/>
    </source>
</evidence>
<comment type="subcellular location">
    <subcellularLocation>
        <location evidence="1">Nucleus</location>
    </subcellularLocation>
</comment>
<feature type="domain" description="C2H2-type" evidence="13">
    <location>
        <begin position="256"/>
        <end position="283"/>
    </location>
</feature>
<keyword evidence="8" id="KW-0238">DNA-binding</keyword>
<dbReference type="GO" id="GO:0008270">
    <property type="term" value="F:zinc ion binding"/>
    <property type="evidence" value="ECO:0007669"/>
    <property type="project" value="UniProtKB-KW"/>
</dbReference>
<dbReference type="FunFam" id="3.30.160.60:FF:000446">
    <property type="entry name" value="Zinc finger protein"/>
    <property type="match status" value="1"/>
</dbReference>
<dbReference type="OMA" id="QCIVVQG"/>
<dbReference type="Gene3D" id="3.30.160.60">
    <property type="entry name" value="Classic Zinc Finger"/>
    <property type="match status" value="8"/>
</dbReference>
<evidence type="ECO:0000256" key="1">
    <source>
        <dbReference type="ARBA" id="ARBA00004123"/>
    </source>
</evidence>
<feature type="compositionally biased region" description="Polar residues" evidence="12">
    <location>
        <begin position="449"/>
        <end position="461"/>
    </location>
</feature>
<evidence type="ECO:0000256" key="12">
    <source>
        <dbReference type="SAM" id="MobiDB-lite"/>
    </source>
</evidence>
<dbReference type="Ensembl" id="ENSHCOT00000006324.1">
    <property type="protein sequence ID" value="ENSHCOP00000004873.1"/>
    <property type="gene ID" value="ENSHCOG00000006401.1"/>
</dbReference>
<dbReference type="SUPFAM" id="SSF57667">
    <property type="entry name" value="beta-beta-alpha zinc fingers"/>
    <property type="match status" value="6"/>
</dbReference>
<dbReference type="InterPro" id="IPR050888">
    <property type="entry name" value="ZnF_C2H2-type_TF"/>
</dbReference>
<dbReference type="FunFam" id="3.30.160.60:FF:001480">
    <property type="entry name" value="Si:cabz01071911.3"/>
    <property type="match status" value="1"/>
</dbReference>
<evidence type="ECO:0000313" key="15">
    <source>
        <dbReference type="Proteomes" id="UP000264820"/>
    </source>
</evidence>
<sequence>MDAVDTLSKLNSPDKQRILSLPARPVRCSSRLAAKPRQVHCQTSRVKKLSVHSHPDRQTDMQESLTQVAESSAEAKVSMATSHSDAVAVRAENGTVEARTWCPEVRERCYRCSECGKKFFQIAHLRKHQFSHTETKPFAFLDCGQTCTSAETFQAHQPSQHRECPFTCPHCDETYDLKQEFHKHLVVHTGEKSYVCEHCGKAYGRRSSLRNHRLLHCSRLIYPQLPKLQCTLCPKLLANSGSLRNHMKLHTGEKSHVCQYCGKSFNQKGNLSSHLRIHNGERPYPCPDCDQRFAQKPELSRHRLSHTGGMFLCSYCGKSLRDPHTLKSHERLHTGDRPHRCPICKKGYTMATKLRRHIKSSHVTEKPHSCHCGASYTLRQSLLRHQAQHHSREETQEGIKEGLRQKAKPAMQELAAASSQHTKPVKGRPKKGDDRVQRRGRRKGEESVTGKTLSRSETTAATRADGKASSDTQHTVVLVHTDDTFIPSYGPLLLTSDDLHSRTGEELVEVVISGGAEQCIVVQGQQAAGDLMIIQEEEVCSVAQTVEINTVLL</sequence>
<evidence type="ECO:0000256" key="2">
    <source>
        <dbReference type="ARBA" id="ARBA00006991"/>
    </source>
</evidence>
<feature type="domain" description="C2H2-type" evidence="13">
    <location>
        <begin position="311"/>
        <end position="338"/>
    </location>
</feature>
<dbReference type="Proteomes" id="UP000264820">
    <property type="component" value="Unplaced"/>
</dbReference>
<keyword evidence="7" id="KW-0805">Transcription regulation</keyword>
<feature type="domain" description="C2H2-type" evidence="13">
    <location>
        <begin position="284"/>
        <end position="308"/>
    </location>
</feature>
<dbReference type="AlphaFoldDB" id="A0A3Q2XK69"/>
<dbReference type="GO" id="GO:0003677">
    <property type="term" value="F:DNA binding"/>
    <property type="evidence" value="ECO:0007669"/>
    <property type="project" value="UniProtKB-KW"/>
</dbReference>
<proteinExistence type="inferred from homology"/>
<evidence type="ECO:0000256" key="5">
    <source>
        <dbReference type="ARBA" id="ARBA00022771"/>
    </source>
</evidence>
<keyword evidence="3" id="KW-0479">Metal-binding</keyword>
<keyword evidence="6" id="KW-0862">Zinc</keyword>
<feature type="domain" description="C2H2-type" evidence="13">
    <location>
        <begin position="194"/>
        <end position="216"/>
    </location>
</feature>
<name>A0A3Q2XK69_HIPCM</name>
<protein>
    <recommendedName>
        <fullName evidence="13">C2H2-type domain-containing protein</fullName>
    </recommendedName>
</protein>
<keyword evidence="5 11" id="KW-0863">Zinc-finger</keyword>
<dbReference type="Pfam" id="PF00096">
    <property type="entry name" value="zf-C2H2"/>
    <property type="match status" value="6"/>
</dbReference>
<keyword evidence="4" id="KW-0677">Repeat</keyword>
<feature type="compositionally biased region" description="Basic and acidic residues" evidence="12">
    <location>
        <begin position="390"/>
        <end position="404"/>
    </location>
</feature>
<feature type="domain" description="C2H2-type" evidence="13">
    <location>
        <begin position="228"/>
        <end position="255"/>
    </location>
</feature>
<keyword evidence="10" id="KW-0539">Nucleus</keyword>
<evidence type="ECO:0000256" key="8">
    <source>
        <dbReference type="ARBA" id="ARBA00023125"/>
    </source>
</evidence>
<feature type="domain" description="C2H2-type" evidence="13">
    <location>
        <begin position="110"/>
        <end position="137"/>
    </location>
</feature>
<feature type="domain" description="C2H2-type" evidence="13">
    <location>
        <begin position="166"/>
        <end position="193"/>
    </location>
</feature>
<dbReference type="SMART" id="SM00355">
    <property type="entry name" value="ZnF_C2H2"/>
    <property type="match status" value="10"/>
</dbReference>
<dbReference type="FunFam" id="3.30.160.60:FF:002343">
    <property type="entry name" value="Zinc finger protein 33A"/>
    <property type="match status" value="1"/>
</dbReference>
<reference evidence="14" key="2">
    <citation type="submission" date="2025-09" db="UniProtKB">
        <authorList>
            <consortium name="Ensembl"/>
        </authorList>
    </citation>
    <scope>IDENTIFICATION</scope>
</reference>
<dbReference type="GO" id="GO:0005634">
    <property type="term" value="C:nucleus"/>
    <property type="evidence" value="ECO:0007669"/>
    <property type="project" value="UniProtKB-SubCell"/>
</dbReference>
<dbReference type="PROSITE" id="PS00028">
    <property type="entry name" value="ZINC_FINGER_C2H2_1"/>
    <property type="match status" value="8"/>
</dbReference>
<evidence type="ECO:0000256" key="6">
    <source>
        <dbReference type="ARBA" id="ARBA00022833"/>
    </source>
</evidence>
<comment type="similarity">
    <text evidence="2">Belongs to the krueppel C2H2-type zinc-finger protein family.</text>
</comment>
<feature type="region of interest" description="Disordered" evidence="12">
    <location>
        <begin position="384"/>
        <end position="471"/>
    </location>
</feature>
<dbReference type="PANTHER" id="PTHR24406">
    <property type="entry name" value="TRANSCRIPTIONAL REPRESSOR CTCFL-RELATED"/>
    <property type="match status" value="1"/>
</dbReference>
<reference evidence="14" key="1">
    <citation type="submission" date="2025-08" db="UniProtKB">
        <authorList>
            <consortium name="Ensembl"/>
        </authorList>
    </citation>
    <scope>IDENTIFICATION</scope>
</reference>